<protein>
    <submittedName>
        <fullName evidence="1">Uncharacterized protein</fullName>
    </submittedName>
</protein>
<evidence type="ECO:0000313" key="2">
    <source>
        <dbReference type="Proteomes" id="UP001576780"/>
    </source>
</evidence>
<evidence type="ECO:0000313" key="1">
    <source>
        <dbReference type="EMBL" id="MFB2838359.1"/>
    </source>
</evidence>
<reference evidence="1 2" key="1">
    <citation type="submission" date="2024-09" db="EMBL/GenBank/DDBJ databases">
        <title>Floridaenema gen nov. (Aerosakkonemataceae, Aerosakkonematales ord. nov., Cyanobacteria) from benthic tropical and subtropical fresh waters, with the description of four new species.</title>
        <authorList>
            <person name="Moretto J.A."/>
            <person name="Berthold D.E."/>
            <person name="Lefler F.W."/>
            <person name="Huang I.-S."/>
            <person name="Laughinghouse H. IV."/>
        </authorList>
    </citation>
    <scope>NUCLEOTIDE SEQUENCE [LARGE SCALE GENOMIC DNA]</scope>
    <source>
        <strain evidence="1 2">BLCC-F167</strain>
    </source>
</reference>
<accession>A0ABV4WTB8</accession>
<organism evidence="1 2">
    <name type="scientific">Floridaenema evergladense BLCC-F167</name>
    <dbReference type="NCBI Taxonomy" id="3153639"/>
    <lineage>
        <taxon>Bacteria</taxon>
        <taxon>Bacillati</taxon>
        <taxon>Cyanobacteriota</taxon>
        <taxon>Cyanophyceae</taxon>
        <taxon>Oscillatoriophycideae</taxon>
        <taxon>Aerosakkonematales</taxon>
        <taxon>Aerosakkonemataceae</taxon>
        <taxon>Floridanema</taxon>
        <taxon>Floridanema evergladense</taxon>
    </lineage>
</organism>
<sequence>MLAQKSEPISSTPRSYAESKNRFEQMLKNMRVVLLAIAYNCGAFD</sequence>
<gene>
    <name evidence="1" type="ORF">ACE1CA_28020</name>
</gene>
<comment type="caution">
    <text evidence="1">The sequence shown here is derived from an EMBL/GenBank/DDBJ whole genome shotgun (WGS) entry which is preliminary data.</text>
</comment>
<proteinExistence type="predicted"/>
<dbReference type="RefSeq" id="WP_413280680.1">
    <property type="nucleotide sequence ID" value="NZ_JBHFNT010000248.1"/>
</dbReference>
<keyword evidence="2" id="KW-1185">Reference proteome</keyword>
<dbReference type="Proteomes" id="UP001576780">
    <property type="component" value="Unassembled WGS sequence"/>
</dbReference>
<name>A0ABV4WTB8_9CYAN</name>
<dbReference type="EMBL" id="JBHFNT010000248">
    <property type="protein sequence ID" value="MFB2838359.1"/>
    <property type="molecule type" value="Genomic_DNA"/>
</dbReference>